<accession>A0A921MFJ5</accession>
<evidence type="ECO:0000313" key="2">
    <source>
        <dbReference type="EMBL" id="HJG80851.1"/>
    </source>
</evidence>
<feature type="region of interest" description="Disordered" evidence="1">
    <location>
        <begin position="89"/>
        <end position="151"/>
    </location>
</feature>
<reference evidence="2" key="2">
    <citation type="submission" date="2021-09" db="EMBL/GenBank/DDBJ databases">
        <authorList>
            <person name="Gilroy R."/>
        </authorList>
    </citation>
    <scope>NUCLEOTIDE SEQUENCE</scope>
    <source>
        <strain evidence="2">ChiGjej5B5-7349</strain>
    </source>
</reference>
<evidence type="ECO:0000313" key="3">
    <source>
        <dbReference type="Proteomes" id="UP000784435"/>
    </source>
</evidence>
<gene>
    <name evidence="2" type="ORF">K8V08_10615</name>
</gene>
<evidence type="ECO:0000256" key="1">
    <source>
        <dbReference type="SAM" id="MobiDB-lite"/>
    </source>
</evidence>
<sequence>MKKRLILLAGLGIGFVLGSYSGRSSYEKLRAQVDQLWSDPRVQEQFEKAGDTVKEKAPQVAQAVKDKAPEVAAGVQSAAATAVAAGREKLDDLTHGDEDDETLADVEDTDDEVTEEDQISAAVDEALEADPDVVSDPSTDPVDEGPATPTA</sequence>
<reference evidence="2" key="1">
    <citation type="journal article" date="2021" name="PeerJ">
        <title>Extensive microbial diversity within the chicken gut microbiome revealed by metagenomics and culture.</title>
        <authorList>
            <person name="Gilroy R."/>
            <person name="Ravi A."/>
            <person name="Getino M."/>
            <person name="Pursley I."/>
            <person name="Horton D.L."/>
            <person name="Alikhan N.F."/>
            <person name="Baker D."/>
            <person name="Gharbi K."/>
            <person name="Hall N."/>
            <person name="Watson M."/>
            <person name="Adriaenssens E.M."/>
            <person name="Foster-Nyarko E."/>
            <person name="Jarju S."/>
            <person name="Secka A."/>
            <person name="Antonio M."/>
            <person name="Oren A."/>
            <person name="Chaudhuri R.R."/>
            <person name="La Ragione R."/>
            <person name="Hildebrand F."/>
            <person name="Pallen M.J."/>
        </authorList>
    </citation>
    <scope>NUCLEOTIDE SEQUENCE</scope>
    <source>
        <strain evidence="2">ChiGjej5B5-7349</strain>
    </source>
</reference>
<dbReference type="AlphaFoldDB" id="A0A921MFJ5"/>
<protein>
    <recommendedName>
        <fullName evidence="4">YtxH-like protein</fullName>
    </recommendedName>
</protein>
<evidence type="ECO:0008006" key="4">
    <source>
        <dbReference type="Google" id="ProtNLM"/>
    </source>
</evidence>
<feature type="compositionally biased region" description="Acidic residues" evidence="1">
    <location>
        <begin position="97"/>
        <end position="118"/>
    </location>
</feature>
<dbReference type="Proteomes" id="UP000784435">
    <property type="component" value="Unassembled WGS sequence"/>
</dbReference>
<comment type="caution">
    <text evidence="2">The sequence shown here is derived from an EMBL/GenBank/DDBJ whole genome shotgun (WGS) entry which is preliminary data.</text>
</comment>
<dbReference type="EMBL" id="DYUK01000227">
    <property type="protein sequence ID" value="HJG80851.1"/>
    <property type="molecule type" value="Genomic_DNA"/>
</dbReference>
<organism evidence="2 3">
    <name type="scientific">Brevibacterium senegalense</name>
    <dbReference type="NCBI Taxonomy" id="1033736"/>
    <lineage>
        <taxon>Bacteria</taxon>
        <taxon>Bacillati</taxon>
        <taxon>Actinomycetota</taxon>
        <taxon>Actinomycetes</taxon>
        <taxon>Micrococcales</taxon>
        <taxon>Brevibacteriaceae</taxon>
        <taxon>Brevibacterium</taxon>
    </lineage>
</organism>
<name>A0A921MFJ5_9MICO</name>
<proteinExistence type="predicted"/>